<sequence length="258" mass="27902">MPTFLNEGCVFGPVLSRRLGLSLGVNLNASDGKRCTFDCLYCENGLNEQRRTTTPLPTCAQIGAALEARLSEMAGEGRLPDVITLACNGEPTLNPEFCEVVDVACALRDRFAPSSRIAVLSNATMADRPRVHAALERVDDNILKLDTVDAAYVRLLDRPQVPYDVGRVVETLASFHGHVIVQTIFVTGSVGGFDLDNTKERYVAPWLEALRRIGPEAVTVYTVARDVPVAGVEKAPREAIDAICARVRALGIACTAAY</sequence>
<comment type="caution">
    <text evidence="3">The sequence shown here is derived from an EMBL/GenBank/DDBJ whole genome shotgun (WGS) entry which is preliminary data.</text>
</comment>
<reference evidence="3 4" key="1">
    <citation type="submission" date="2024-01" db="EMBL/GenBank/DDBJ databases">
        <title>Description of Olsenella sp. nov., isolated from pig feces.</title>
        <authorList>
            <person name="Chang Y.-H."/>
        </authorList>
    </citation>
    <scope>NUCLEOTIDE SEQUENCE [LARGE SCALE GENOMIC DNA]</scope>
    <source>
        <strain evidence="3 4">YH-ols2223</strain>
    </source>
</reference>
<dbReference type="EMBL" id="JAZGJQ010000001">
    <property type="protein sequence ID" value="MEE6146584.1"/>
    <property type="molecule type" value="Genomic_DNA"/>
</dbReference>
<dbReference type="InterPro" id="IPR058240">
    <property type="entry name" value="rSAM_sf"/>
</dbReference>
<dbReference type="InterPro" id="IPR013785">
    <property type="entry name" value="Aldolase_TIM"/>
</dbReference>
<protein>
    <submittedName>
        <fullName evidence="3">Radical SAM protein</fullName>
    </submittedName>
</protein>
<organism evidence="3 4">
    <name type="scientific">Olsenella absiana</name>
    <dbReference type="NCBI Taxonomy" id="3115222"/>
    <lineage>
        <taxon>Bacteria</taxon>
        <taxon>Bacillati</taxon>
        <taxon>Actinomycetota</taxon>
        <taxon>Coriobacteriia</taxon>
        <taxon>Coriobacteriales</taxon>
        <taxon>Atopobiaceae</taxon>
        <taxon>Olsenella</taxon>
    </lineage>
</organism>
<keyword evidence="2" id="KW-0004">4Fe-4S</keyword>
<evidence type="ECO:0000313" key="3">
    <source>
        <dbReference type="EMBL" id="MEE6146584.1"/>
    </source>
</evidence>
<keyword evidence="2" id="KW-0479">Metal-binding</keyword>
<dbReference type="CDD" id="cd01335">
    <property type="entry name" value="Radical_SAM"/>
    <property type="match status" value="1"/>
</dbReference>
<keyword evidence="2" id="KW-0411">Iron-sulfur</keyword>
<comment type="cofactor">
    <cofactor evidence="1">
        <name>[4Fe-4S] cluster</name>
        <dbReference type="ChEBI" id="CHEBI:49883"/>
    </cofactor>
</comment>
<dbReference type="PANTHER" id="PTHR43787">
    <property type="entry name" value="FEMO COFACTOR BIOSYNTHESIS PROTEIN NIFB-RELATED"/>
    <property type="match status" value="1"/>
</dbReference>
<keyword evidence="2" id="KW-0408">Iron</keyword>
<evidence type="ECO:0000256" key="1">
    <source>
        <dbReference type="ARBA" id="ARBA00001966"/>
    </source>
</evidence>
<dbReference type="PANTHER" id="PTHR43787:SF11">
    <property type="entry name" value="UPF0026 PROTEIN SLR1464"/>
    <property type="match status" value="1"/>
</dbReference>
<dbReference type="Proteomes" id="UP001332931">
    <property type="component" value="Unassembled WGS sequence"/>
</dbReference>
<accession>A0ABU7R7L5</accession>
<dbReference type="SUPFAM" id="SSF102114">
    <property type="entry name" value="Radical SAM enzymes"/>
    <property type="match status" value="1"/>
</dbReference>
<gene>
    <name evidence="3" type="ORF">VXJ25_01035</name>
</gene>
<evidence type="ECO:0000256" key="2">
    <source>
        <dbReference type="ARBA" id="ARBA00022485"/>
    </source>
</evidence>
<keyword evidence="4" id="KW-1185">Reference proteome</keyword>
<proteinExistence type="predicted"/>
<dbReference type="RefSeq" id="WP_330957346.1">
    <property type="nucleotide sequence ID" value="NZ_JAZGJQ010000001.1"/>
</dbReference>
<evidence type="ECO:0000313" key="4">
    <source>
        <dbReference type="Proteomes" id="UP001332931"/>
    </source>
</evidence>
<dbReference type="Gene3D" id="3.20.20.70">
    <property type="entry name" value="Aldolase class I"/>
    <property type="match status" value="1"/>
</dbReference>
<name>A0ABU7R7L5_9ACTN</name>